<reference evidence="1" key="1">
    <citation type="journal article" date="2020" name="Nature">
        <title>Giant virus diversity and host interactions through global metagenomics.</title>
        <authorList>
            <person name="Schulz F."/>
            <person name="Roux S."/>
            <person name="Paez-Espino D."/>
            <person name="Jungbluth S."/>
            <person name="Walsh D.A."/>
            <person name="Denef V.J."/>
            <person name="McMahon K.D."/>
            <person name="Konstantinidis K.T."/>
            <person name="Eloe-Fadrosh E.A."/>
            <person name="Kyrpides N.C."/>
            <person name="Woyke T."/>
        </authorList>
    </citation>
    <scope>NUCLEOTIDE SEQUENCE</scope>
    <source>
        <strain evidence="1">GVMAG-M-3300017989-17</strain>
    </source>
</reference>
<proteinExistence type="predicted"/>
<dbReference type="AlphaFoldDB" id="A0A6C0BNR5"/>
<protein>
    <submittedName>
        <fullName evidence="1">Uncharacterized protein</fullName>
    </submittedName>
</protein>
<evidence type="ECO:0000313" key="1">
    <source>
        <dbReference type="EMBL" id="QHS93249.1"/>
    </source>
</evidence>
<organism evidence="1">
    <name type="scientific">viral metagenome</name>
    <dbReference type="NCBI Taxonomy" id="1070528"/>
    <lineage>
        <taxon>unclassified sequences</taxon>
        <taxon>metagenomes</taxon>
        <taxon>organismal metagenomes</taxon>
    </lineage>
</organism>
<dbReference type="EMBL" id="MN739201">
    <property type="protein sequence ID" value="QHS93249.1"/>
    <property type="molecule type" value="Genomic_DNA"/>
</dbReference>
<accession>A0A6C0BNR5</accession>
<sequence>MALVVASAPDLVQVTTEVFRHIEPTAGKPDDNVHWVLFKNGTFYTFPKSEFPENTLSPDDLVARALDMSKGAELLKYNDNDCVTVLPYREFGHPTYVVLSCLRQKIGWVIVGETDKWAETEQQEAAVGYVARTKYEMDCEENVILATSFKWSAAED</sequence>
<name>A0A6C0BNR5_9ZZZZ</name>